<sequence>MLPKEAVGFFRVSCAQLTASASPPNAAISFIGMKPSCSSCNQPVPCYNVDISSSKLHFLRQRTHRPSISSITGSFGAFRAADSAAEGIFLMSYYRTNCRSHHSQT</sequence>
<dbReference type="EMBL" id="KZ678132">
    <property type="protein sequence ID" value="PSN70116.1"/>
    <property type="molecule type" value="Genomic_DNA"/>
</dbReference>
<protein>
    <submittedName>
        <fullName evidence="1">Uncharacterized protein</fullName>
    </submittedName>
</protein>
<proteinExistence type="predicted"/>
<evidence type="ECO:0000313" key="1">
    <source>
        <dbReference type="EMBL" id="PSN70116.1"/>
    </source>
</evidence>
<reference evidence="1 2" key="1">
    <citation type="journal article" date="2018" name="Front. Microbiol.">
        <title>Genome-Wide Analysis of Corynespora cassiicola Leaf Fall Disease Putative Effectors.</title>
        <authorList>
            <person name="Lopez D."/>
            <person name="Ribeiro S."/>
            <person name="Label P."/>
            <person name="Fumanal B."/>
            <person name="Venisse J.S."/>
            <person name="Kohler A."/>
            <person name="de Oliveira R.R."/>
            <person name="Labutti K."/>
            <person name="Lipzen A."/>
            <person name="Lail K."/>
            <person name="Bauer D."/>
            <person name="Ohm R.A."/>
            <person name="Barry K.W."/>
            <person name="Spatafora J."/>
            <person name="Grigoriev I.V."/>
            <person name="Martin F.M."/>
            <person name="Pujade-Renaud V."/>
        </authorList>
    </citation>
    <scope>NUCLEOTIDE SEQUENCE [LARGE SCALE GENOMIC DNA]</scope>
    <source>
        <strain evidence="1 2">Philippines</strain>
    </source>
</reference>
<evidence type="ECO:0000313" key="2">
    <source>
        <dbReference type="Proteomes" id="UP000240883"/>
    </source>
</evidence>
<keyword evidence="2" id="KW-1185">Reference proteome</keyword>
<organism evidence="1 2">
    <name type="scientific">Corynespora cassiicola Philippines</name>
    <dbReference type="NCBI Taxonomy" id="1448308"/>
    <lineage>
        <taxon>Eukaryota</taxon>
        <taxon>Fungi</taxon>
        <taxon>Dikarya</taxon>
        <taxon>Ascomycota</taxon>
        <taxon>Pezizomycotina</taxon>
        <taxon>Dothideomycetes</taxon>
        <taxon>Pleosporomycetidae</taxon>
        <taxon>Pleosporales</taxon>
        <taxon>Corynesporascaceae</taxon>
        <taxon>Corynespora</taxon>
    </lineage>
</organism>
<gene>
    <name evidence="1" type="ORF">BS50DRAFT_306010</name>
</gene>
<accession>A0A2T2NXW6</accession>
<dbReference type="Proteomes" id="UP000240883">
    <property type="component" value="Unassembled WGS sequence"/>
</dbReference>
<name>A0A2T2NXW6_CORCC</name>
<dbReference type="AlphaFoldDB" id="A0A2T2NXW6"/>